<evidence type="ECO:0000313" key="4">
    <source>
        <dbReference type="Proteomes" id="UP000298416"/>
    </source>
</evidence>
<reference evidence="3" key="1">
    <citation type="submission" date="2018-01" db="EMBL/GenBank/DDBJ databases">
        <authorList>
            <person name="Mao J.F."/>
        </authorList>
    </citation>
    <scope>NUCLEOTIDE SEQUENCE</scope>
    <source>
        <strain evidence="3">Huo1</strain>
        <tissue evidence="3">Leaf</tissue>
    </source>
</reference>
<dbReference type="OrthoDB" id="591557at2759"/>
<gene>
    <name evidence="3" type="ORF">SASPL_139206</name>
</gene>
<feature type="region of interest" description="Disordered" evidence="1">
    <location>
        <begin position="1"/>
        <end position="29"/>
    </location>
</feature>
<accession>A0A8X8ZF43</accession>
<dbReference type="PANTHER" id="PTHR31672">
    <property type="entry name" value="BNACNNG10540D PROTEIN"/>
    <property type="match status" value="1"/>
</dbReference>
<dbReference type="Pfam" id="PF00646">
    <property type="entry name" value="F-box"/>
    <property type="match status" value="1"/>
</dbReference>
<feature type="domain" description="F-box" evidence="2">
    <location>
        <begin position="29"/>
        <end position="74"/>
    </location>
</feature>
<dbReference type="PROSITE" id="PS50181">
    <property type="entry name" value="FBOX"/>
    <property type="match status" value="1"/>
</dbReference>
<dbReference type="InterPro" id="IPR050796">
    <property type="entry name" value="SCF_F-box_component"/>
</dbReference>
<dbReference type="PANTHER" id="PTHR31672:SF13">
    <property type="entry name" value="F-BOX PROTEIN CPR30-LIKE"/>
    <property type="match status" value="1"/>
</dbReference>
<dbReference type="InterPro" id="IPR011043">
    <property type="entry name" value="Gal_Oxase/kelch_b-propeller"/>
</dbReference>
<dbReference type="SMART" id="SM00256">
    <property type="entry name" value="FBOX"/>
    <property type="match status" value="1"/>
</dbReference>
<protein>
    <recommendedName>
        <fullName evidence="2">F-box domain-containing protein</fullName>
    </recommendedName>
</protein>
<evidence type="ECO:0000313" key="3">
    <source>
        <dbReference type="EMBL" id="KAG6402328.1"/>
    </source>
</evidence>
<dbReference type="NCBIfam" id="TIGR01640">
    <property type="entry name" value="F_box_assoc_1"/>
    <property type="match status" value="1"/>
</dbReference>
<comment type="caution">
    <text evidence="3">The sequence shown here is derived from an EMBL/GenBank/DDBJ whole genome shotgun (WGS) entry which is preliminary data.</text>
</comment>
<dbReference type="InterPro" id="IPR017451">
    <property type="entry name" value="F-box-assoc_interact_dom"/>
</dbReference>
<dbReference type="SUPFAM" id="SSF81383">
    <property type="entry name" value="F-box domain"/>
    <property type="match status" value="1"/>
</dbReference>
<dbReference type="AlphaFoldDB" id="A0A8X8ZF43"/>
<proteinExistence type="predicted"/>
<evidence type="ECO:0000256" key="1">
    <source>
        <dbReference type="SAM" id="MobiDB-lite"/>
    </source>
</evidence>
<sequence>MEEETRSNPQTQSPIHTPDQIQSRPTKIRRETPNFPEEIIAEILSRLPVKSLLRFLSVSRSWRRLISSRHFIDAHLLISSKDPIFSRQRAIATVLLPFYTLKHCSLHSLIAGAAADAADLEYPMKNPRNSVRVVGSCNGLVCIAVNGKHFFIWNPSTRKYRKLPDADDDLKRGLFITKYGFGYVEANDDYKVVGFLSGFCNGGRYESVVKIYSLRLDSWKMIDVFKDGLPFDDSGKFVSGSLHWGRRFGVDSKWEIVSFDLGNESRGIVNEPSYLDRGFVPSLGVIGGSLCVMCDYPKISVDVWVLKVYGVSDSWMKLVVIPYLDDPWKGPYSTPLCVGGKGEILLVYGSGFVVYDVKEGSFRRPKIRNIDTFLEADVYVESLVSIDL</sequence>
<dbReference type="CDD" id="cd22157">
    <property type="entry name" value="F-box_AtFBW1-like"/>
    <property type="match status" value="1"/>
</dbReference>
<dbReference type="SUPFAM" id="SSF50965">
    <property type="entry name" value="Galactose oxidase, central domain"/>
    <property type="match status" value="1"/>
</dbReference>
<dbReference type="EMBL" id="PNBA02000014">
    <property type="protein sequence ID" value="KAG6402328.1"/>
    <property type="molecule type" value="Genomic_DNA"/>
</dbReference>
<keyword evidence="4" id="KW-1185">Reference proteome</keyword>
<dbReference type="Pfam" id="PF08268">
    <property type="entry name" value="FBA_3"/>
    <property type="match status" value="1"/>
</dbReference>
<dbReference type="InterPro" id="IPR013187">
    <property type="entry name" value="F-box-assoc_dom_typ3"/>
</dbReference>
<dbReference type="InterPro" id="IPR036047">
    <property type="entry name" value="F-box-like_dom_sf"/>
</dbReference>
<dbReference type="Proteomes" id="UP000298416">
    <property type="component" value="Unassembled WGS sequence"/>
</dbReference>
<dbReference type="InterPro" id="IPR001810">
    <property type="entry name" value="F-box_dom"/>
</dbReference>
<reference evidence="3" key="2">
    <citation type="submission" date="2020-08" db="EMBL/GenBank/DDBJ databases">
        <title>Plant Genome Project.</title>
        <authorList>
            <person name="Zhang R.-G."/>
        </authorList>
    </citation>
    <scope>NUCLEOTIDE SEQUENCE</scope>
    <source>
        <strain evidence="3">Huo1</strain>
        <tissue evidence="3">Leaf</tissue>
    </source>
</reference>
<name>A0A8X8ZF43_SALSN</name>
<organism evidence="3">
    <name type="scientific">Salvia splendens</name>
    <name type="common">Scarlet sage</name>
    <dbReference type="NCBI Taxonomy" id="180675"/>
    <lineage>
        <taxon>Eukaryota</taxon>
        <taxon>Viridiplantae</taxon>
        <taxon>Streptophyta</taxon>
        <taxon>Embryophyta</taxon>
        <taxon>Tracheophyta</taxon>
        <taxon>Spermatophyta</taxon>
        <taxon>Magnoliopsida</taxon>
        <taxon>eudicotyledons</taxon>
        <taxon>Gunneridae</taxon>
        <taxon>Pentapetalae</taxon>
        <taxon>asterids</taxon>
        <taxon>lamiids</taxon>
        <taxon>Lamiales</taxon>
        <taxon>Lamiaceae</taxon>
        <taxon>Nepetoideae</taxon>
        <taxon>Mentheae</taxon>
        <taxon>Salviinae</taxon>
        <taxon>Salvia</taxon>
        <taxon>Salvia subgen. Calosphace</taxon>
        <taxon>core Calosphace</taxon>
    </lineage>
</organism>
<feature type="compositionally biased region" description="Polar residues" evidence="1">
    <location>
        <begin position="7"/>
        <end position="25"/>
    </location>
</feature>
<evidence type="ECO:0000259" key="2">
    <source>
        <dbReference type="PROSITE" id="PS50181"/>
    </source>
</evidence>
<dbReference type="Gene3D" id="1.20.1280.50">
    <property type="match status" value="1"/>
</dbReference>